<accession>A0A411X4D2</accession>
<dbReference type="Gene3D" id="3.40.50.150">
    <property type="entry name" value="Vaccinia Virus protein VP39"/>
    <property type="match status" value="1"/>
</dbReference>
<organism evidence="5 8">
    <name type="scientific">Pseudoduganella albidiflava</name>
    <dbReference type="NCBI Taxonomy" id="321983"/>
    <lineage>
        <taxon>Bacteria</taxon>
        <taxon>Pseudomonadati</taxon>
        <taxon>Pseudomonadota</taxon>
        <taxon>Betaproteobacteria</taxon>
        <taxon>Burkholderiales</taxon>
        <taxon>Oxalobacteraceae</taxon>
        <taxon>Telluria group</taxon>
        <taxon>Pseudoduganella</taxon>
    </lineage>
</organism>
<reference evidence="5" key="1">
    <citation type="journal article" date="2014" name="Int. J. Syst. Evol. Microbiol.">
        <title>Complete genome sequence of Corynebacterium casei LMG S-19264T (=DSM 44701T), isolated from a smear-ripened cheese.</title>
        <authorList>
            <consortium name="US DOE Joint Genome Institute (JGI-PGF)"/>
            <person name="Walter F."/>
            <person name="Albersmeier A."/>
            <person name="Kalinowski J."/>
            <person name="Ruckert C."/>
        </authorList>
    </citation>
    <scope>NUCLEOTIDE SEQUENCE</scope>
    <source>
        <strain evidence="5">KCTC 12343</strain>
    </source>
</reference>
<dbReference type="RefSeq" id="WP_131147969.1">
    <property type="nucleotide sequence ID" value="NZ_BMWV01000001.1"/>
</dbReference>
<protein>
    <submittedName>
        <fullName evidence="6">Class I SAM-dependent methyltransferase</fullName>
    </submittedName>
</protein>
<evidence type="ECO:0000256" key="1">
    <source>
        <dbReference type="ARBA" id="ARBA00022603"/>
    </source>
</evidence>
<evidence type="ECO:0000313" key="7">
    <source>
        <dbReference type="Proteomes" id="UP000292307"/>
    </source>
</evidence>
<feature type="domain" description="Methyltransferase" evidence="4">
    <location>
        <begin position="48"/>
        <end position="140"/>
    </location>
</feature>
<sequence>MAENPLTQQELWNTTGGNAWVDLRELLDEMFRGIETLLVEGVDIGQRVLDVGCGTGGTTLALARRTGHATGIDISAPMIAVARAEATAGGVPADFVCADAQQYGFVPASFDALVSRFGVMFFEDADAAFANLRQAVRSGGTLRFFAWRTAEENPFMTAAEHAVGAQLPAQPPRKPDDPGQFAFADAERVHGILAGAGWQDIRIAPRDVPCAFPQRDLARYATMMGPVGRALPRLDAAARAAIVPQAVAAFAPFVDGDTVRYTAACWDVSATAP</sequence>
<proteinExistence type="predicted"/>
<dbReference type="GO" id="GO:0032259">
    <property type="term" value="P:methylation"/>
    <property type="evidence" value="ECO:0007669"/>
    <property type="project" value="UniProtKB-KW"/>
</dbReference>
<evidence type="ECO:0000256" key="2">
    <source>
        <dbReference type="ARBA" id="ARBA00022679"/>
    </source>
</evidence>
<keyword evidence="3" id="KW-0949">S-adenosyl-L-methionine</keyword>
<dbReference type="PANTHER" id="PTHR43464:SF19">
    <property type="entry name" value="UBIQUINONE BIOSYNTHESIS O-METHYLTRANSFERASE, MITOCHONDRIAL"/>
    <property type="match status" value="1"/>
</dbReference>
<dbReference type="InterPro" id="IPR029063">
    <property type="entry name" value="SAM-dependent_MTases_sf"/>
</dbReference>
<evidence type="ECO:0000313" key="6">
    <source>
        <dbReference type="EMBL" id="QBI03879.1"/>
    </source>
</evidence>
<dbReference type="InterPro" id="IPR041698">
    <property type="entry name" value="Methyltransf_25"/>
</dbReference>
<dbReference type="SUPFAM" id="SSF53335">
    <property type="entry name" value="S-adenosyl-L-methionine-dependent methyltransferases"/>
    <property type="match status" value="1"/>
</dbReference>
<keyword evidence="7" id="KW-1185">Reference proteome</keyword>
<gene>
    <name evidence="6" type="ORF">EYF70_26000</name>
    <name evidence="5" type="ORF">GCM10007387_00330</name>
</gene>
<dbReference type="Pfam" id="PF13649">
    <property type="entry name" value="Methyltransf_25"/>
    <property type="match status" value="1"/>
</dbReference>
<dbReference type="GO" id="GO:0008168">
    <property type="term" value="F:methyltransferase activity"/>
    <property type="evidence" value="ECO:0007669"/>
    <property type="project" value="UniProtKB-KW"/>
</dbReference>
<evidence type="ECO:0000256" key="3">
    <source>
        <dbReference type="ARBA" id="ARBA00022691"/>
    </source>
</evidence>
<evidence type="ECO:0000259" key="4">
    <source>
        <dbReference type="Pfam" id="PF13649"/>
    </source>
</evidence>
<reference evidence="5" key="3">
    <citation type="submission" date="2022-12" db="EMBL/GenBank/DDBJ databases">
        <authorList>
            <person name="Sun Q."/>
            <person name="Kim S."/>
        </authorList>
    </citation>
    <scope>NUCLEOTIDE SEQUENCE</scope>
    <source>
        <strain evidence="5">KCTC 12343</strain>
    </source>
</reference>
<dbReference type="OrthoDB" id="9777638at2"/>
<keyword evidence="2" id="KW-0808">Transferase</keyword>
<dbReference type="Proteomes" id="UP000628442">
    <property type="component" value="Unassembled WGS sequence"/>
</dbReference>
<keyword evidence="1 6" id="KW-0489">Methyltransferase</keyword>
<dbReference type="EMBL" id="CP036401">
    <property type="protein sequence ID" value="QBI03879.1"/>
    <property type="molecule type" value="Genomic_DNA"/>
</dbReference>
<reference evidence="6 7" key="2">
    <citation type="submission" date="2019-02" db="EMBL/GenBank/DDBJ databases">
        <title>Draft Genome Sequences of Six Type Strains of the Genus Massilia.</title>
        <authorList>
            <person name="Miess H."/>
            <person name="Frediansyhah A."/>
            <person name="Gross H."/>
        </authorList>
    </citation>
    <scope>NUCLEOTIDE SEQUENCE [LARGE SCALE GENOMIC DNA]</scope>
    <source>
        <strain evidence="6 7">DSM 17472</strain>
    </source>
</reference>
<dbReference type="PANTHER" id="PTHR43464">
    <property type="entry name" value="METHYLTRANSFERASE"/>
    <property type="match status" value="1"/>
</dbReference>
<dbReference type="EMBL" id="BMWV01000001">
    <property type="protein sequence ID" value="GGY22952.1"/>
    <property type="molecule type" value="Genomic_DNA"/>
</dbReference>
<evidence type="ECO:0000313" key="8">
    <source>
        <dbReference type="Proteomes" id="UP000628442"/>
    </source>
</evidence>
<name>A0A411X4D2_9BURK</name>
<evidence type="ECO:0000313" key="5">
    <source>
        <dbReference type="EMBL" id="GGY22952.1"/>
    </source>
</evidence>
<dbReference type="AlphaFoldDB" id="A0A411X4D2"/>
<dbReference type="CDD" id="cd02440">
    <property type="entry name" value="AdoMet_MTases"/>
    <property type="match status" value="1"/>
</dbReference>
<dbReference type="Proteomes" id="UP000292307">
    <property type="component" value="Chromosome"/>
</dbReference>